<comment type="similarity">
    <text evidence="14">Belongs to the SGF11 family.</text>
</comment>
<name>A0A8S9ZVE2_9BILA</name>
<keyword evidence="8 14" id="KW-0010">Activator</keyword>
<evidence type="ECO:0000256" key="12">
    <source>
        <dbReference type="ARBA" id="ARBA00048018"/>
    </source>
</evidence>
<dbReference type="PANTHER" id="PTHR10472">
    <property type="entry name" value="D-TYROSYL-TRNA TYR DEACYLASE"/>
    <property type="match status" value="1"/>
</dbReference>
<evidence type="ECO:0000256" key="3">
    <source>
        <dbReference type="ARBA" id="ARBA00022723"/>
    </source>
</evidence>
<dbReference type="GO" id="GO:0005634">
    <property type="term" value="C:nucleus"/>
    <property type="evidence" value="ECO:0007669"/>
    <property type="project" value="UniProtKB-SubCell"/>
</dbReference>
<dbReference type="Proteomes" id="UP000605970">
    <property type="component" value="Unassembled WGS sequence"/>
</dbReference>
<comment type="caution">
    <text evidence="16">The sequence shown here is derived from an EMBL/GenBank/DDBJ whole genome shotgun (WGS) entry which is preliminary data.</text>
</comment>
<dbReference type="OrthoDB" id="275783at2759"/>
<evidence type="ECO:0000256" key="4">
    <source>
        <dbReference type="ARBA" id="ARBA00022771"/>
    </source>
</evidence>
<reference evidence="16" key="1">
    <citation type="journal article" date="2020" name="Ecol. Evol.">
        <title>Genome structure and content of the rice root-knot nematode (Meloidogyne graminicola).</title>
        <authorList>
            <person name="Phan N.T."/>
            <person name="Danchin E.G.J."/>
            <person name="Klopp C."/>
            <person name="Perfus-Barbeoch L."/>
            <person name="Kozlowski D.K."/>
            <person name="Koutsovoulos G.D."/>
            <person name="Lopez-Roques C."/>
            <person name="Bouchez O."/>
            <person name="Zahm M."/>
            <person name="Besnard G."/>
            <person name="Bellafiore S."/>
        </authorList>
    </citation>
    <scope>NUCLEOTIDE SEQUENCE</scope>
    <source>
        <strain evidence="16">VN-18</strain>
    </source>
</reference>
<feature type="compositionally biased region" description="Acidic residues" evidence="15">
    <location>
        <begin position="156"/>
        <end position="173"/>
    </location>
</feature>
<dbReference type="AlphaFoldDB" id="A0A8S9ZVE2"/>
<keyword evidence="6" id="KW-0156">Chromatin regulator</keyword>
<comment type="catalytic activity">
    <reaction evidence="12">
        <text>a D-aminoacyl-tRNA + H2O = a tRNA + a D-alpha-amino acid + H(+)</text>
        <dbReference type="Rhea" id="RHEA:13953"/>
        <dbReference type="Rhea" id="RHEA-COMP:10123"/>
        <dbReference type="Rhea" id="RHEA-COMP:10124"/>
        <dbReference type="ChEBI" id="CHEBI:15377"/>
        <dbReference type="ChEBI" id="CHEBI:15378"/>
        <dbReference type="ChEBI" id="CHEBI:59871"/>
        <dbReference type="ChEBI" id="CHEBI:78442"/>
        <dbReference type="ChEBI" id="CHEBI:79333"/>
        <dbReference type="EC" id="3.1.1.96"/>
    </reaction>
</comment>
<dbReference type="EMBL" id="JABEBT010000022">
    <property type="protein sequence ID" value="KAF7637230.1"/>
    <property type="molecule type" value="Genomic_DNA"/>
</dbReference>
<evidence type="ECO:0000256" key="14">
    <source>
        <dbReference type="RuleBase" id="RU261113"/>
    </source>
</evidence>
<gene>
    <name evidence="16" type="ORF">Mgra_00003406</name>
</gene>
<sequence length="384" mass="44323">VEQLVNSVLESVFVGEIFRIHRELTINKLIGFKDFGDDEDDKTNEGKHNTRKSTSVSVPLLNHRSMQCRCFVCNRMIAATRFAPHLEKCIGIGRNTRQLCKVRRRTNLTSTYEVTTTSSSVVRTTRSSTLRSATKINNQNNFSEKVNNLNFIEEEKREEEENNNFGDEEEEEEFSLRDRLRNKPHPLGSGKLIDAYLPIMKAIIQRVKQANVIVDQQTISSIGRGICVLIGICREDVDEDIEYIVRKILNLRLFENPENGKRWDKSIVDLGLEVLSVSQFTLHAQIKGNKLDFHRSMNPEDAPLFYSKYLEKLKVKYIPDRIKDGKFGSLMFVNIENDGPVTITLDKENTCLYFCVFRMFKIQLFMNNRCCYGNGKILNKKMGK</sequence>
<keyword evidence="17" id="KW-1185">Reference proteome</keyword>
<feature type="non-terminal residue" evidence="16">
    <location>
        <position position="384"/>
    </location>
</feature>
<dbReference type="GO" id="GO:0005737">
    <property type="term" value="C:cytoplasm"/>
    <property type="evidence" value="ECO:0007669"/>
    <property type="project" value="UniProtKB-SubCell"/>
</dbReference>
<evidence type="ECO:0000256" key="11">
    <source>
        <dbReference type="ARBA" id="ARBA00047676"/>
    </source>
</evidence>
<keyword evidence="3" id="KW-0479">Metal-binding</keyword>
<keyword evidence="13" id="KW-0963">Cytoplasm</keyword>
<dbReference type="Pfam" id="PF02580">
    <property type="entry name" value="Tyr_Deacylase"/>
    <property type="match status" value="1"/>
</dbReference>
<evidence type="ECO:0000256" key="6">
    <source>
        <dbReference type="ARBA" id="ARBA00022853"/>
    </source>
</evidence>
<keyword evidence="10" id="KW-0539">Nucleus</keyword>
<evidence type="ECO:0000313" key="16">
    <source>
        <dbReference type="EMBL" id="KAF7637230.1"/>
    </source>
</evidence>
<evidence type="ECO:0000256" key="8">
    <source>
        <dbReference type="ARBA" id="ARBA00023159"/>
    </source>
</evidence>
<comment type="subunit">
    <text evidence="14">Component of some SAGA transcription coactivator-HAT complexes.</text>
</comment>
<dbReference type="GO" id="GO:0008270">
    <property type="term" value="F:zinc ion binding"/>
    <property type="evidence" value="ECO:0007669"/>
    <property type="project" value="UniProtKB-KW"/>
</dbReference>
<proteinExistence type="inferred from homology"/>
<dbReference type="EC" id="3.1.1.96" evidence="13"/>
<dbReference type="InterPro" id="IPR013246">
    <property type="entry name" value="SAGA_su_Sgf11"/>
</dbReference>
<keyword evidence="13" id="KW-0694">RNA-binding</keyword>
<keyword evidence="9" id="KW-0804">Transcription</keyword>
<dbReference type="FunFam" id="3.50.80.10:FF:000001">
    <property type="entry name" value="D-aminoacyl-tRNA deacylase"/>
    <property type="match status" value="1"/>
</dbReference>
<comment type="function">
    <text evidence="14">Component of the transcription regulatory histone acetylation (HAT) complex SAGA, a multiprotein complex that activates transcription by remodeling chromatin and mediating histone acetylation and deubiquitination. Within the SAGA complex, participates in a subcomplex that specifically deubiquitinates histone H2B. The SAGA complex is recruited to specific gene promoters by activators, where it is required for transcription.</text>
</comment>
<feature type="region of interest" description="Disordered" evidence="15">
    <location>
        <begin position="153"/>
        <end position="180"/>
    </location>
</feature>
<evidence type="ECO:0000256" key="7">
    <source>
        <dbReference type="ARBA" id="ARBA00023015"/>
    </source>
</evidence>
<keyword evidence="4" id="KW-0863">Zinc-finger</keyword>
<evidence type="ECO:0000313" key="17">
    <source>
        <dbReference type="Proteomes" id="UP000605970"/>
    </source>
</evidence>
<dbReference type="InterPro" id="IPR003732">
    <property type="entry name" value="Daa-tRNA_deacyls_DTD"/>
</dbReference>
<evidence type="ECO:0000256" key="1">
    <source>
        <dbReference type="ARBA" id="ARBA00004123"/>
    </source>
</evidence>
<evidence type="ECO:0000256" key="5">
    <source>
        <dbReference type="ARBA" id="ARBA00022833"/>
    </source>
</evidence>
<comment type="similarity">
    <text evidence="2 13">Belongs to the DTD family.</text>
</comment>
<dbReference type="NCBIfam" id="TIGR00256">
    <property type="entry name" value="D-aminoacyl-tRNA deacylase"/>
    <property type="match status" value="1"/>
</dbReference>
<dbReference type="InterPro" id="IPR023509">
    <property type="entry name" value="DTD-like_sf"/>
</dbReference>
<evidence type="ECO:0000256" key="13">
    <source>
        <dbReference type="RuleBase" id="RU003470"/>
    </source>
</evidence>
<keyword evidence="13" id="KW-0820">tRNA-binding</keyword>
<dbReference type="PANTHER" id="PTHR10472:SF5">
    <property type="entry name" value="D-AMINOACYL-TRNA DEACYLASE 1"/>
    <property type="match status" value="1"/>
</dbReference>
<protein>
    <recommendedName>
        <fullName evidence="13 14">Multifunctional fusion protein</fullName>
    </recommendedName>
    <domain>
        <recommendedName>
            <fullName evidence="13">D-aminoacyl-tRNA deacylase</fullName>
            <ecNumber evidence="13">3.1.1.96</ecNumber>
        </recommendedName>
    </domain>
    <domain>
        <recommendedName>
            <fullName evidence="14">SAGA-associated factor 11</fullName>
        </recommendedName>
    </domain>
</protein>
<accession>A0A8S9ZVE2</accession>
<evidence type="ECO:0000256" key="15">
    <source>
        <dbReference type="SAM" id="MobiDB-lite"/>
    </source>
</evidence>
<evidence type="ECO:0000256" key="2">
    <source>
        <dbReference type="ARBA" id="ARBA00009673"/>
    </source>
</evidence>
<dbReference type="SUPFAM" id="SSF69500">
    <property type="entry name" value="DTD-like"/>
    <property type="match status" value="1"/>
</dbReference>
<dbReference type="GO" id="GO:0051500">
    <property type="term" value="F:D-tyrosyl-tRNA(Tyr) deacylase activity"/>
    <property type="evidence" value="ECO:0007669"/>
    <property type="project" value="TreeGrafter"/>
</dbReference>
<dbReference type="Pfam" id="PF08209">
    <property type="entry name" value="Sgf11"/>
    <property type="match status" value="1"/>
</dbReference>
<dbReference type="GO" id="GO:0070461">
    <property type="term" value="C:SAGA-type complex"/>
    <property type="evidence" value="ECO:0007669"/>
    <property type="project" value="UniProtKB-ARBA"/>
</dbReference>
<keyword evidence="7" id="KW-0805">Transcription regulation</keyword>
<dbReference type="GO" id="GO:0000049">
    <property type="term" value="F:tRNA binding"/>
    <property type="evidence" value="ECO:0007669"/>
    <property type="project" value="UniProtKB-KW"/>
</dbReference>
<evidence type="ECO:0000256" key="10">
    <source>
        <dbReference type="ARBA" id="ARBA00023242"/>
    </source>
</evidence>
<organism evidence="16 17">
    <name type="scientific">Meloidogyne graminicola</name>
    <dbReference type="NCBI Taxonomy" id="189291"/>
    <lineage>
        <taxon>Eukaryota</taxon>
        <taxon>Metazoa</taxon>
        <taxon>Ecdysozoa</taxon>
        <taxon>Nematoda</taxon>
        <taxon>Chromadorea</taxon>
        <taxon>Rhabditida</taxon>
        <taxon>Tylenchina</taxon>
        <taxon>Tylenchomorpha</taxon>
        <taxon>Tylenchoidea</taxon>
        <taxon>Meloidogynidae</taxon>
        <taxon>Meloidogyninae</taxon>
        <taxon>Meloidogyne</taxon>
    </lineage>
</organism>
<keyword evidence="13" id="KW-0378">Hydrolase</keyword>
<dbReference type="Gene3D" id="3.50.80.10">
    <property type="entry name" value="D-tyrosyl-tRNA(Tyr) deacylase"/>
    <property type="match status" value="1"/>
</dbReference>
<comment type="catalytic activity">
    <reaction evidence="11">
        <text>glycyl-tRNA(Ala) + H2O = tRNA(Ala) + glycine + H(+)</text>
        <dbReference type="Rhea" id="RHEA:53744"/>
        <dbReference type="Rhea" id="RHEA-COMP:9657"/>
        <dbReference type="Rhea" id="RHEA-COMP:13640"/>
        <dbReference type="ChEBI" id="CHEBI:15377"/>
        <dbReference type="ChEBI" id="CHEBI:15378"/>
        <dbReference type="ChEBI" id="CHEBI:57305"/>
        <dbReference type="ChEBI" id="CHEBI:78442"/>
        <dbReference type="ChEBI" id="CHEBI:78522"/>
        <dbReference type="EC" id="3.1.1.96"/>
    </reaction>
</comment>
<keyword evidence="5" id="KW-0862">Zinc</keyword>
<comment type="subcellular location">
    <subcellularLocation>
        <location evidence="13">Cytoplasm</location>
    </subcellularLocation>
    <subcellularLocation>
        <location evidence="1 14">Nucleus</location>
    </subcellularLocation>
</comment>
<dbReference type="GO" id="GO:0006325">
    <property type="term" value="P:chromatin organization"/>
    <property type="evidence" value="ECO:0007669"/>
    <property type="project" value="UniProtKB-KW"/>
</dbReference>
<evidence type="ECO:0000256" key="9">
    <source>
        <dbReference type="ARBA" id="ARBA00023163"/>
    </source>
</evidence>